<dbReference type="CDD" id="cd00592">
    <property type="entry name" value="HTH_MerR-like"/>
    <property type="match status" value="1"/>
</dbReference>
<dbReference type="SUPFAM" id="SSF46955">
    <property type="entry name" value="Putative DNA-binding domain"/>
    <property type="match status" value="1"/>
</dbReference>
<dbReference type="GO" id="GO:0003677">
    <property type="term" value="F:DNA binding"/>
    <property type="evidence" value="ECO:0007669"/>
    <property type="project" value="UniProtKB-KW"/>
</dbReference>
<sequence>MRISDVLSSLCDDFPAVTPSKLRFLEEQGLVEPRRTPGGYRQYSPADVERLRFVLRQQRDRYLPLRVIGEQLAALDAGVEEEPVLPRLAAADGERTGSAVPAGYSVASLTAETGVEPEVIAQLLEAGLLRESRPGHLDAWARDVIVAAAALTEHGVDLRHLRSFRAAADRQVSVVEQIVAPLRSQRAVAAEAHASALAGEVGELCGRLHTALVRSGVAGLTP</sequence>
<dbReference type="PANTHER" id="PTHR30204">
    <property type="entry name" value="REDOX-CYCLING DRUG-SENSING TRANSCRIPTIONAL ACTIVATOR SOXR"/>
    <property type="match status" value="1"/>
</dbReference>
<proteinExistence type="predicted"/>
<evidence type="ECO:0000313" key="4">
    <source>
        <dbReference type="Proteomes" id="UP000664209"/>
    </source>
</evidence>
<dbReference type="PANTHER" id="PTHR30204:SF89">
    <property type="entry name" value="HTH MERR-TYPE DOMAIN-CONTAINING PROTEIN"/>
    <property type="match status" value="1"/>
</dbReference>
<dbReference type="GO" id="GO:0003700">
    <property type="term" value="F:DNA-binding transcription factor activity"/>
    <property type="evidence" value="ECO:0007669"/>
    <property type="project" value="InterPro"/>
</dbReference>
<dbReference type="Proteomes" id="UP000664209">
    <property type="component" value="Unassembled WGS sequence"/>
</dbReference>
<dbReference type="PROSITE" id="PS50937">
    <property type="entry name" value="HTH_MERR_2"/>
    <property type="match status" value="1"/>
</dbReference>
<reference evidence="3" key="1">
    <citation type="submission" date="2021-03" db="EMBL/GenBank/DDBJ databases">
        <title>Actinotalea soli sp. nov., isolated from soil.</title>
        <authorList>
            <person name="Ping W."/>
            <person name="Zhang J."/>
        </authorList>
    </citation>
    <scope>NUCLEOTIDE SEQUENCE</scope>
    <source>
        <strain evidence="3">BY-33</strain>
    </source>
</reference>
<evidence type="ECO:0000256" key="1">
    <source>
        <dbReference type="ARBA" id="ARBA00023125"/>
    </source>
</evidence>
<dbReference type="EMBL" id="JAGEMK010000001">
    <property type="protein sequence ID" value="MBO1750394.1"/>
    <property type="molecule type" value="Genomic_DNA"/>
</dbReference>
<dbReference type="AlphaFoldDB" id="A0A939LQS5"/>
<name>A0A939LQS5_9CELL</name>
<dbReference type="InterPro" id="IPR000551">
    <property type="entry name" value="MerR-type_HTH_dom"/>
</dbReference>
<accession>A0A939LQS5</accession>
<dbReference type="RefSeq" id="WP_208054047.1">
    <property type="nucleotide sequence ID" value="NZ_JAGEMK010000001.1"/>
</dbReference>
<keyword evidence="4" id="KW-1185">Reference proteome</keyword>
<protein>
    <submittedName>
        <fullName evidence="3">MerR family transcriptional regulator</fullName>
    </submittedName>
</protein>
<feature type="domain" description="HTH merR-type" evidence="2">
    <location>
        <begin position="17"/>
        <end position="74"/>
    </location>
</feature>
<evidence type="ECO:0000313" key="3">
    <source>
        <dbReference type="EMBL" id="MBO1750394.1"/>
    </source>
</evidence>
<keyword evidence="1" id="KW-0238">DNA-binding</keyword>
<evidence type="ECO:0000259" key="2">
    <source>
        <dbReference type="PROSITE" id="PS50937"/>
    </source>
</evidence>
<organism evidence="3 4">
    <name type="scientific">Actinotalea soli</name>
    <dbReference type="NCBI Taxonomy" id="2819234"/>
    <lineage>
        <taxon>Bacteria</taxon>
        <taxon>Bacillati</taxon>
        <taxon>Actinomycetota</taxon>
        <taxon>Actinomycetes</taxon>
        <taxon>Micrococcales</taxon>
        <taxon>Cellulomonadaceae</taxon>
        <taxon>Actinotalea</taxon>
    </lineage>
</organism>
<dbReference type="InterPro" id="IPR047057">
    <property type="entry name" value="MerR_fam"/>
</dbReference>
<dbReference type="InterPro" id="IPR009061">
    <property type="entry name" value="DNA-bd_dom_put_sf"/>
</dbReference>
<dbReference type="Pfam" id="PF13411">
    <property type="entry name" value="MerR_1"/>
    <property type="match status" value="1"/>
</dbReference>
<comment type="caution">
    <text evidence="3">The sequence shown here is derived from an EMBL/GenBank/DDBJ whole genome shotgun (WGS) entry which is preliminary data.</text>
</comment>
<dbReference type="Gene3D" id="1.10.1660.10">
    <property type="match status" value="1"/>
</dbReference>
<gene>
    <name evidence="3" type="ORF">J4G33_01095</name>
</gene>
<dbReference type="SMART" id="SM00422">
    <property type="entry name" value="HTH_MERR"/>
    <property type="match status" value="1"/>
</dbReference>